<keyword evidence="6" id="KW-1185">Reference proteome</keyword>
<dbReference type="AlphaFoldDB" id="A0A836IXN8"/>
<feature type="region of interest" description="Disordered" evidence="3">
    <location>
        <begin position="615"/>
        <end position="667"/>
    </location>
</feature>
<feature type="region of interest" description="Disordered" evidence="3">
    <location>
        <begin position="88"/>
        <end position="110"/>
    </location>
</feature>
<gene>
    <name evidence="5" type="ORF">JKF63_05744</name>
</gene>
<keyword evidence="2" id="KW-0539">Nucleus</keyword>
<dbReference type="KEGG" id="phet:94291775"/>
<dbReference type="EMBL" id="JAFJZO010000019">
    <property type="protein sequence ID" value="KAG5506998.1"/>
    <property type="molecule type" value="Genomic_DNA"/>
</dbReference>
<accession>A0A836IXN8</accession>
<dbReference type="Proteomes" id="UP000674318">
    <property type="component" value="Unassembled WGS sequence"/>
</dbReference>
<feature type="compositionally biased region" description="Acidic residues" evidence="3">
    <location>
        <begin position="97"/>
        <end position="106"/>
    </location>
</feature>
<protein>
    <recommendedName>
        <fullName evidence="4">Guanine nucleotide-binding protein-like 3 N-terminal domain-containing protein</fullName>
    </recommendedName>
</protein>
<feature type="compositionally biased region" description="Acidic residues" evidence="3">
    <location>
        <begin position="650"/>
        <end position="667"/>
    </location>
</feature>
<feature type="compositionally biased region" description="Acidic residues" evidence="3">
    <location>
        <begin position="621"/>
        <end position="636"/>
    </location>
</feature>
<feature type="domain" description="Guanine nucleotide-binding protein-like 3 N-terminal" evidence="4">
    <location>
        <begin position="15"/>
        <end position="96"/>
    </location>
</feature>
<reference evidence="5 6" key="1">
    <citation type="submission" date="2021-02" db="EMBL/GenBank/DDBJ databases">
        <title>Porcisia hertigi Genome sequencing and assembly.</title>
        <authorList>
            <person name="Almutairi H."/>
            <person name="Gatherer D."/>
        </authorList>
    </citation>
    <scope>NUCLEOTIDE SEQUENCE [LARGE SCALE GENOMIC DNA]</scope>
    <source>
        <strain evidence="5 6">C119</strain>
    </source>
</reference>
<dbReference type="InterPro" id="IPR014813">
    <property type="entry name" value="Gnl3_N_dom"/>
</dbReference>
<evidence type="ECO:0000313" key="5">
    <source>
        <dbReference type="EMBL" id="KAG5506998.1"/>
    </source>
</evidence>
<comment type="caution">
    <text evidence="5">The sequence shown here is derived from an EMBL/GenBank/DDBJ whole genome shotgun (WGS) entry which is preliminary data.</text>
</comment>
<dbReference type="OrthoDB" id="244362at2759"/>
<evidence type="ECO:0000256" key="3">
    <source>
        <dbReference type="SAM" id="MobiDB-lite"/>
    </source>
</evidence>
<dbReference type="GO" id="GO:0005634">
    <property type="term" value="C:nucleus"/>
    <property type="evidence" value="ECO:0007669"/>
    <property type="project" value="UniProtKB-SubCell"/>
</dbReference>
<feature type="region of interest" description="Disordered" evidence="3">
    <location>
        <begin position="1"/>
        <end position="55"/>
    </location>
</feature>
<evidence type="ECO:0000256" key="1">
    <source>
        <dbReference type="ARBA" id="ARBA00004123"/>
    </source>
</evidence>
<sequence length="667" mass="72935">MVKVKASKSKRMSSKQRHKIDRKKREHKRDLKKAAKALKKTGMAPKRSKKSRDMAKLALQVSNRHPDKEQILNHVLQARETARVMKAERRARKGTDAEAEGAEENQTDSVNARASNRREVLYISVKDSNHFGVQFNRALTELVFPVPVSTEDAADALELPAVAYVVTLDARFAVQSMPWTLLDAIIDQAADYTGGRKVLLLFTLTKADVVSAPAMVSQLALLAFALQKRYPQGLGDNIFATVTPFSVQSERTQRQFLRVLNQFHRNEGCSSKKMASNLTGKICAFVIGLPNTGRRTLCRTLSRESNGSSVSTVPLRAAQLQLIRSGFNEEEKVHTKFAIPNAKAVTLVQLPEDAGMMKELRTPVGGDVLFRSAAFVERVSEPEAMGCILFDGISDKATIAQAFCVPAVGGEEGDEKNSLKVAEKFLRELGRAVRRDGGFHVSPLFTSNAGTMGKVTSSSLTGHRGFNSGQQRSQSTLLDVTYSNATPSKLVHISTIMKKGKGKASKYQRVSRADAHNALRLGARTFLREMSEGRHIPWAVMRAPGDVTLTPTQVGAASEIFSLAAAEGKRFSETDELSGMDHLNALVDTLGAAVRDIAALLPNGVVEMGPDFLTPPQYKLEDDEATAEETEEDETEGAAGEHYVIHREESGDEAAEASEEIDVEDSE</sequence>
<dbReference type="Pfam" id="PF08701">
    <property type="entry name" value="GN3L_Grn1"/>
    <property type="match status" value="1"/>
</dbReference>
<dbReference type="RefSeq" id="XP_067757724.1">
    <property type="nucleotide sequence ID" value="XM_067901698.1"/>
</dbReference>
<organism evidence="5 6">
    <name type="scientific">Porcisia hertigi</name>
    <dbReference type="NCBI Taxonomy" id="2761500"/>
    <lineage>
        <taxon>Eukaryota</taxon>
        <taxon>Discoba</taxon>
        <taxon>Euglenozoa</taxon>
        <taxon>Kinetoplastea</taxon>
        <taxon>Metakinetoplastina</taxon>
        <taxon>Trypanosomatida</taxon>
        <taxon>Trypanosomatidae</taxon>
        <taxon>Leishmaniinae</taxon>
        <taxon>Porcisia</taxon>
    </lineage>
</organism>
<evidence type="ECO:0000259" key="4">
    <source>
        <dbReference type="Pfam" id="PF08701"/>
    </source>
</evidence>
<evidence type="ECO:0000256" key="2">
    <source>
        <dbReference type="ARBA" id="ARBA00023242"/>
    </source>
</evidence>
<feature type="compositionally biased region" description="Basic residues" evidence="3">
    <location>
        <begin position="1"/>
        <end position="27"/>
    </location>
</feature>
<comment type="subcellular location">
    <subcellularLocation>
        <location evidence="1">Nucleus</location>
    </subcellularLocation>
</comment>
<dbReference type="GeneID" id="94291775"/>
<evidence type="ECO:0000313" key="6">
    <source>
        <dbReference type="Proteomes" id="UP000674318"/>
    </source>
</evidence>
<name>A0A836IXN8_9TRYP</name>
<proteinExistence type="predicted"/>